<name>A0AC61YWX4_BACIU</name>
<dbReference type="EMBL" id="CP121756">
    <property type="protein sequence ID" value="WGE07072.1"/>
    <property type="molecule type" value="Genomic_DNA"/>
</dbReference>
<reference evidence="1" key="1">
    <citation type="submission" date="2025-02" db="EMBL/GenBank/DDBJ databases">
        <title>Complete genome sequences of 52 Bacillus and Priestia strains isolated from West-African fermentations and 26 reference strains from the DSMZ collection.</title>
        <authorList>
            <person name="Wiedenbein E.S."/>
            <person name="Canoy T.S."/>
            <person name="Hui Y."/>
            <person name="Parkouda C."/>
            <person name="Dawende C."/>
            <person name="Ametefe E."/>
            <person name="Jespersen L."/>
            <person name="Nielsen D.S."/>
        </authorList>
    </citation>
    <scope>NUCLEOTIDE SEQUENCE</scope>
    <source>
        <strain evidence="1">PRO122</strain>
    </source>
</reference>
<proteinExistence type="predicted"/>
<dbReference type="Proteomes" id="UP001217185">
    <property type="component" value="Chromosome"/>
</dbReference>
<organism evidence="1 2">
    <name type="scientific">Bacillus subtilis</name>
    <dbReference type="NCBI Taxonomy" id="1423"/>
    <lineage>
        <taxon>Bacteria</taxon>
        <taxon>Bacillati</taxon>
        <taxon>Bacillota</taxon>
        <taxon>Bacilli</taxon>
        <taxon>Bacillales</taxon>
        <taxon>Bacillaceae</taxon>
        <taxon>Bacillus</taxon>
    </lineage>
</organism>
<protein>
    <submittedName>
        <fullName evidence="1">Uncharacterized protein</fullName>
    </submittedName>
</protein>
<gene>
    <name evidence="1" type="ORF">P5658_18375</name>
</gene>
<evidence type="ECO:0000313" key="2">
    <source>
        <dbReference type="Proteomes" id="UP001217185"/>
    </source>
</evidence>
<evidence type="ECO:0000313" key="1">
    <source>
        <dbReference type="EMBL" id="WGE07072.1"/>
    </source>
</evidence>
<accession>A0AC61YWX4</accession>
<sequence length="270" mass="31794">MSDIKFKEKDYAELLLKKGFISKNLGTEMKILAKYFKSMGKKPKEREKLLYEFCEKHIVDFSRVLYFKKINSALNYARKKENVLINIDRIEITKNELEVIDTLDVDHVQKKLCFTLLTLNKLYSTIHETKYGEKNKEHFYGGNNKKYKELIDASHTSLTANKLHLIIGELAAKEIVEIRNKGFIKLSFIYEIELDSEVGILINSFDDIGLYYDLYTNQQRVRECSTCNTPIKIKSNKTKYCSNCALETEKNRKKLWKRNRSRKSSEIEKR</sequence>